<dbReference type="Proteomes" id="UP000603234">
    <property type="component" value="Unassembled WGS sequence"/>
</dbReference>
<keyword evidence="2" id="KW-0238">DNA-binding</keyword>
<dbReference type="Gene3D" id="3.40.50.1390">
    <property type="entry name" value="Resolvase, N-terminal catalytic domain"/>
    <property type="match status" value="1"/>
</dbReference>
<dbReference type="PROSITE" id="PS51737">
    <property type="entry name" value="RECOMBINASE_DNA_BIND"/>
    <property type="match status" value="1"/>
</dbReference>
<reference evidence="7 8" key="1">
    <citation type="journal article" date="2020" name="mSystems">
        <title>Defining Genomic and Predicted Metabolic Features of the Acetobacterium Genus.</title>
        <authorList>
            <person name="Ross D.E."/>
            <person name="Marshall C.W."/>
            <person name="Gulliver D."/>
            <person name="May H.D."/>
            <person name="Norman R.S."/>
        </authorList>
    </citation>
    <scope>NUCLEOTIDE SEQUENCE [LARGE SCALE GENOMIC DNA]</scope>
    <source>
        <strain evidence="7 8">DSM 8238</strain>
    </source>
</reference>
<comment type="caution">
    <text evidence="7">The sequence shown here is derived from an EMBL/GenBank/DDBJ whole genome shotgun (WGS) entry which is preliminary data.</text>
</comment>
<dbReference type="SUPFAM" id="SSF53041">
    <property type="entry name" value="Resolvase-like"/>
    <property type="match status" value="1"/>
</dbReference>
<dbReference type="InterPro" id="IPR036162">
    <property type="entry name" value="Resolvase-like_N_sf"/>
</dbReference>
<dbReference type="Pfam" id="PF00239">
    <property type="entry name" value="Resolvase"/>
    <property type="match status" value="1"/>
</dbReference>
<dbReference type="EMBL" id="WJBC01000041">
    <property type="protein sequence ID" value="MBC3805632.1"/>
    <property type="molecule type" value="Genomic_DNA"/>
</dbReference>
<dbReference type="InterPro" id="IPR011109">
    <property type="entry name" value="DNA_bind_recombinase_dom"/>
</dbReference>
<dbReference type="Pfam" id="PF13408">
    <property type="entry name" value="Zn_ribbon_recom"/>
    <property type="match status" value="1"/>
</dbReference>
<sequence length="537" mass="61775">MNMAKKGTIKRAVGYARVSTDMQNESSIDAQIYGVKEYCEKHGYCLVNTYIDFGISGTTDQRPQFQQMIEDGKKGQFDAVIVHKGDRFARSRNLSSTYKEILAKNNIEYISVTECFGNEPESVLLEGLTEAMAEYYSRNLAREVRKGLLQKARDCLYTGGNLPLGYDIDPETQKFILAKNEDEIKTVQTIFKMKAEGYGYGELIQELNRQGLNQSKKGGTLSKSAINWMLHNERYTGMYVYDRSAAKGPRGRNGHKYKNEEDTIRIDGGVPQIIDKETFRNVQEILTKNKKKSGTFKTKHPNLLGGIIECECGHSYVSNYRKERPGHRAYASYQCNYQSSHKDKSCKNKGIEQTTLDSAILDLLYTHIYDDVETITAEFNRYRRKKLENIDLDTDTIQRQITAIEIKINNITDAIAQGMNQKVMFDKMETLHLEKQQLENDLIDVNTIEETVEVTEDEIRELLEKTKVMVRTKSIPEVRRFINRFIQKVVVHTDNVEVTFKVAFLIGEKWTPACCFTKWLSREAIKFNERLRKTSIA</sequence>
<keyword evidence="8" id="KW-1185">Reference proteome</keyword>
<dbReference type="PANTHER" id="PTHR30461">
    <property type="entry name" value="DNA-INVERTASE FROM LAMBDOID PROPHAGE"/>
    <property type="match status" value="1"/>
</dbReference>
<proteinExistence type="predicted"/>
<protein>
    <submittedName>
        <fullName evidence="7">Recombinase family protein</fullName>
    </submittedName>
</protein>
<dbReference type="InterPro" id="IPR050639">
    <property type="entry name" value="SSR_resolvase"/>
</dbReference>
<keyword evidence="1" id="KW-0229">DNA integration</keyword>
<keyword evidence="3" id="KW-0233">DNA recombination</keyword>
<evidence type="ECO:0000259" key="6">
    <source>
        <dbReference type="PROSITE" id="PS51737"/>
    </source>
</evidence>
<evidence type="ECO:0000313" key="8">
    <source>
        <dbReference type="Proteomes" id="UP000603234"/>
    </source>
</evidence>
<dbReference type="PROSITE" id="PS00397">
    <property type="entry name" value="RECOMBINASES_1"/>
    <property type="match status" value="1"/>
</dbReference>
<feature type="domain" description="Recombinase" evidence="6">
    <location>
        <begin position="163"/>
        <end position="292"/>
    </location>
</feature>
<dbReference type="Gene3D" id="3.90.1750.20">
    <property type="entry name" value="Putative Large Serine Recombinase, Chain B, Domain 2"/>
    <property type="match status" value="1"/>
</dbReference>
<evidence type="ECO:0000256" key="3">
    <source>
        <dbReference type="ARBA" id="ARBA00023172"/>
    </source>
</evidence>
<gene>
    <name evidence="7" type="ORF">GH808_14575</name>
</gene>
<dbReference type="PANTHER" id="PTHR30461:SF23">
    <property type="entry name" value="DNA RECOMBINASE-RELATED"/>
    <property type="match status" value="1"/>
</dbReference>
<evidence type="ECO:0000256" key="4">
    <source>
        <dbReference type="PROSITE-ProRule" id="PRU10137"/>
    </source>
</evidence>
<evidence type="ECO:0000256" key="1">
    <source>
        <dbReference type="ARBA" id="ARBA00022908"/>
    </source>
</evidence>
<evidence type="ECO:0000259" key="5">
    <source>
        <dbReference type="PROSITE" id="PS51736"/>
    </source>
</evidence>
<organism evidence="7 8">
    <name type="scientific">Acetobacterium fimetarium</name>
    <dbReference type="NCBI Taxonomy" id="52691"/>
    <lineage>
        <taxon>Bacteria</taxon>
        <taxon>Bacillati</taxon>
        <taxon>Bacillota</taxon>
        <taxon>Clostridia</taxon>
        <taxon>Eubacteriales</taxon>
        <taxon>Eubacteriaceae</taxon>
        <taxon>Acetobacterium</taxon>
    </lineage>
</organism>
<dbReference type="InterPro" id="IPR038109">
    <property type="entry name" value="DNA_bind_recomb_sf"/>
</dbReference>
<dbReference type="PROSITE" id="PS51736">
    <property type="entry name" value="RECOMBINASES_3"/>
    <property type="match status" value="1"/>
</dbReference>
<name>A0ABR6WYG8_9FIRM</name>
<dbReference type="SMART" id="SM00857">
    <property type="entry name" value="Resolvase"/>
    <property type="match status" value="1"/>
</dbReference>
<evidence type="ECO:0000313" key="7">
    <source>
        <dbReference type="EMBL" id="MBC3805632.1"/>
    </source>
</evidence>
<evidence type="ECO:0000256" key="2">
    <source>
        <dbReference type="ARBA" id="ARBA00023125"/>
    </source>
</evidence>
<dbReference type="InterPro" id="IPR006118">
    <property type="entry name" value="Recombinase_CS"/>
</dbReference>
<feature type="domain" description="Resolvase/invertase-type recombinase catalytic" evidence="5">
    <location>
        <begin position="11"/>
        <end position="155"/>
    </location>
</feature>
<dbReference type="CDD" id="cd00338">
    <property type="entry name" value="Ser_Recombinase"/>
    <property type="match status" value="1"/>
</dbReference>
<dbReference type="InterPro" id="IPR025827">
    <property type="entry name" value="Zn_ribbon_recom_dom"/>
</dbReference>
<accession>A0ABR6WYG8</accession>
<dbReference type="Pfam" id="PF07508">
    <property type="entry name" value="Recombinase"/>
    <property type="match status" value="1"/>
</dbReference>
<feature type="active site" description="O-(5'-phospho-DNA)-serine intermediate" evidence="4">
    <location>
        <position position="19"/>
    </location>
</feature>
<dbReference type="InterPro" id="IPR006119">
    <property type="entry name" value="Resolv_N"/>
</dbReference>